<gene>
    <name evidence="2" type="ORF">BKD89_04470</name>
</gene>
<feature type="transmembrane region" description="Helical" evidence="1">
    <location>
        <begin position="246"/>
        <end position="268"/>
    </location>
</feature>
<keyword evidence="1" id="KW-1133">Transmembrane helix</keyword>
<feature type="transmembrane region" description="Helical" evidence="1">
    <location>
        <begin position="150"/>
        <end position="177"/>
    </location>
</feature>
<keyword evidence="1" id="KW-0812">Transmembrane</keyword>
<reference evidence="2 3" key="1">
    <citation type="submission" date="2016-10" db="EMBL/GenBank/DDBJ databases">
        <title>Complete genome of the TMA-utilizing, human hosted archaeon Methanomethylophilus alvus Gen. nov, sp. nov., strain Mx-05, derived from a pure culture.</title>
        <authorList>
            <person name="Brugere J.-F."/>
            <person name="Ben Hania W."/>
            <person name="Chaudhary P.P."/>
            <person name="Gaci N."/>
            <person name="Borrel G."/>
            <person name="Cao Van Tuat L."/>
            <person name="Fardeau M.-L."/>
            <person name="Harris H.M.B."/>
            <person name="O'Toole P.W."/>
            <person name="Ollivier B."/>
        </authorList>
    </citation>
    <scope>NUCLEOTIDE SEQUENCE [LARGE SCALE GENOMIC DNA]</scope>
    <source>
        <strain evidence="2 3">Mx-05</strain>
    </source>
</reference>
<dbReference type="EMBL" id="CP017686">
    <property type="protein sequence ID" value="AYQ55057.1"/>
    <property type="molecule type" value="Genomic_DNA"/>
</dbReference>
<dbReference type="GeneID" id="41321695"/>
<organism evidence="2 3">
    <name type="scientific">Methanomethylophilus alvi</name>
    <dbReference type="NCBI Taxonomy" id="1291540"/>
    <lineage>
        <taxon>Archaea</taxon>
        <taxon>Methanobacteriati</taxon>
        <taxon>Thermoplasmatota</taxon>
        <taxon>Thermoplasmata</taxon>
        <taxon>Methanomassiliicoccales</taxon>
        <taxon>Methanomethylophilaceae</taxon>
        <taxon>Methanomethylophilus</taxon>
    </lineage>
</organism>
<dbReference type="OMA" id="VPSHRAC"/>
<dbReference type="RefSeq" id="WP_015504797.1">
    <property type="nucleotide sequence ID" value="NZ_CP017686.1"/>
</dbReference>
<protein>
    <recommendedName>
        <fullName evidence="4">Type II secretion system protein GspF domain-containing protein</fullName>
    </recommendedName>
</protein>
<name>A0A3G3IGT3_9ARCH</name>
<sequence length="483" mass="50918">MIQESVHRTGRRTEKKVRTARDIKVPPLLNEGPEVVGMMTVVIGNGGSLDVAVRNVADSGPALSAEMFRRVVDRADTRIEADMKSSLTKELSQLRDGAAAYSMAIHMVMSAAEAREAGERERTLRDASEIALSGLREAGKAYSSSLNAPCMAVFGVGIMMPMILMSILPMLSISGIFGSQSIGMGQLAVITLVLIPAIVVAVMASIREKNPFMPSGKTGNNYGYLLPLASAAPVYLVLAAAGAGPVTAGCIGCAAGGAILFISVYPGYKRETARRRRAGALEDAVFEMGNRLIAGEGFEDALTGSICAREECGPVAEALRRELSICRGDVRSAITAAIAPTSPTVADTVCGIYDAGLKDLRDAGRLALSVGRQLKDQETVRRGIRSDLRGMMDTMFSTAAVFAPLVLGLSTSMLTPLTAISGDGGFSGTTAVLMVYLAELCVMIAALVSFLEGNARTENVARRIGMMLPVSMLVFLISTNFGF</sequence>
<feature type="transmembrane region" description="Helical" evidence="1">
    <location>
        <begin position="431"/>
        <end position="451"/>
    </location>
</feature>
<evidence type="ECO:0000256" key="1">
    <source>
        <dbReference type="SAM" id="Phobius"/>
    </source>
</evidence>
<keyword evidence="1" id="KW-0472">Membrane</keyword>
<feature type="transmembrane region" description="Helical" evidence="1">
    <location>
        <begin position="463"/>
        <end position="481"/>
    </location>
</feature>
<dbReference type="Proteomes" id="UP000273278">
    <property type="component" value="Chromosome"/>
</dbReference>
<proteinExistence type="predicted"/>
<evidence type="ECO:0000313" key="2">
    <source>
        <dbReference type="EMBL" id="AYQ55057.1"/>
    </source>
</evidence>
<evidence type="ECO:0000313" key="3">
    <source>
        <dbReference type="Proteomes" id="UP000273278"/>
    </source>
</evidence>
<accession>A0A3G3IGT3</accession>
<feature type="transmembrane region" description="Helical" evidence="1">
    <location>
        <begin position="183"/>
        <end position="202"/>
    </location>
</feature>
<feature type="transmembrane region" description="Helical" evidence="1">
    <location>
        <begin position="222"/>
        <end position="240"/>
    </location>
</feature>
<evidence type="ECO:0008006" key="4">
    <source>
        <dbReference type="Google" id="ProtNLM"/>
    </source>
</evidence>
<feature type="transmembrane region" description="Helical" evidence="1">
    <location>
        <begin position="391"/>
        <end position="411"/>
    </location>
</feature>
<dbReference type="AlphaFoldDB" id="A0A3G3IGT3"/>